<sequence>MEEKDLPESETVVEVTGVSVSLSVKRTEVPDPHNLPPGETHRGSPGEVPGGFVHSRFEPAVPAAYGEPVKYDLLEPAIPGEVVEPYSGERGEELQHGVLQPALPGEPVKPVQPALPPLEPQTVTKRHVLVHEPAKTEPAVPGEPGLPPTEPLQPMLKAKRQLAVVVVPKEPGETAPEFRRALKPAAPGKPSLPVEPGRAPIPGEQSPSEAEPARMWRRLLTPAEQGREVRDPEPEVPGRRLLPAQPKQSAVIGVPAQPVQPAVPAGAPPAPEGTVEAPVQQPKQYLAPVQQPQQPPLGYNAPPGQNTPVQNASVQNPPTQYPPGQNTPGNSNYTGGGYNFPGMPSGFGNYQVPPNGDVGPDPNIQFDEAQYTALIAVIGEIKAGARKAITHNDVYLDAELLLQPMSQTWEPAQRLVKWGGNFGGTVDTENKNLRKKLSQLESGLEKAKVVFKDTDDLAAYDVTKFTTEFPGFTGGTGAV</sequence>
<protein>
    <submittedName>
        <fullName evidence="3">Uncharacterized protein</fullName>
    </submittedName>
</protein>
<accession>A0A1I5I3L3</accession>
<dbReference type="Proteomes" id="UP000270697">
    <property type="component" value="Unassembled WGS sequence"/>
</dbReference>
<dbReference type="RefSeq" id="WP_093157710.1">
    <property type="nucleotide sequence ID" value="NZ_FOUP01000017.1"/>
</dbReference>
<feature type="region of interest" description="Disordered" evidence="1">
    <location>
        <begin position="259"/>
        <end position="330"/>
    </location>
</feature>
<reference evidence="3 4" key="1">
    <citation type="submission" date="2016-10" db="EMBL/GenBank/DDBJ databases">
        <authorList>
            <person name="de Groot N.N."/>
        </authorList>
    </citation>
    <scope>NUCLEOTIDE SEQUENCE [LARGE SCALE GENOMIC DNA]</scope>
    <source>
        <strain evidence="3 4">CPCC 201259</strain>
    </source>
</reference>
<organism evidence="3 4">
    <name type="scientific">Saccharopolyspora antimicrobica</name>
    <dbReference type="NCBI Taxonomy" id="455193"/>
    <lineage>
        <taxon>Bacteria</taxon>
        <taxon>Bacillati</taxon>
        <taxon>Actinomycetota</taxon>
        <taxon>Actinomycetes</taxon>
        <taxon>Pseudonocardiales</taxon>
        <taxon>Pseudonocardiaceae</taxon>
        <taxon>Saccharopolyspora</taxon>
    </lineage>
</organism>
<dbReference type="STRING" id="455193.SAMN05421805_11780"/>
<proteinExistence type="predicted"/>
<evidence type="ECO:0000313" key="5">
    <source>
        <dbReference type="Proteomes" id="UP000270697"/>
    </source>
</evidence>
<feature type="region of interest" description="Disordered" evidence="1">
    <location>
        <begin position="23"/>
        <end position="54"/>
    </location>
</feature>
<keyword evidence="5" id="KW-1185">Reference proteome</keyword>
<evidence type="ECO:0000313" key="2">
    <source>
        <dbReference type="EMBL" id="RKT83059.1"/>
    </source>
</evidence>
<dbReference type="EMBL" id="FOUP01000017">
    <property type="protein sequence ID" value="SFO55145.1"/>
    <property type="molecule type" value="Genomic_DNA"/>
</dbReference>
<dbReference type="EMBL" id="RBXX01000002">
    <property type="protein sequence ID" value="RKT83059.1"/>
    <property type="molecule type" value="Genomic_DNA"/>
</dbReference>
<reference evidence="2 5" key="2">
    <citation type="submission" date="2018-10" db="EMBL/GenBank/DDBJ databases">
        <title>Sequencing the genomes of 1000 actinobacteria strains.</title>
        <authorList>
            <person name="Klenk H.-P."/>
        </authorList>
    </citation>
    <scope>NUCLEOTIDE SEQUENCE [LARGE SCALE GENOMIC DNA]</scope>
    <source>
        <strain evidence="2 5">DSM 45119</strain>
    </source>
</reference>
<feature type="compositionally biased region" description="Polar residues" evidence="1">
    <location>
        <begin position="303"/>
        <end position="330"/>
    </location>
</feature>
<gene>
    <name evidence="2" type="ORF">ATL45_1332</name>
    <name evidence="3" type="ORF">SAMN05421805_11780</name>
</gene>
<feature type="region of interest" description="Disordered" evidence="1">
    <location>
        <begin position="175"/>
        <end position="241"/>
    </location>
</feature>
<dbReference type="Proteomes" id="UP000199398">
    <property type="component" value="Unassembled WGS sequence"/>
</dbReference>
<name>A0A1I5I3L3_9PSEU</name>
<evidence type="ECO:0000313" key="4">
    <source>
        <dbReference type="Proteomes" id="UP000199398"/>
    </source>
</evidence>
<feature type="compositionally biased region" description="Basic and acidic residues" evidence="1">
    <location>
        <begin position="225"/>
        <end position="238"/>
    </location>
</feature>
<dbReference type="OrthoDB" id="3691423at2"/>
<dbReference type="AlphaFoldDB" id="A0A1I5I3L3"/>
<evidence type="ECO:0000313" key="3">
    <source>
        <dbReference type="EMBL" id="SFO55145.1"/>
    </source>
</evidence>
<evidence type="ECO:0000256" key="1">
    <source>
        <dbReference type="SAM" id="MobiDB-lite"/>
    </source>
</evidence>